<sequence length="173" mass="20291">MESRILSSSSNSSHRSDGEGERERFCYCGLPSPRRTSWTRMNPRRRFYGCARYREGSKCKYFKWIDAKFSDRATEVILDLLDGRRQPPSTFVDDLDDVDSKQVEASSANYLKNEVSKQAEVSSVNYLLKNEVSRMKIERKCYQMFIIVLFCYIAYLMIKCKALEDKKKFLQLP</sequence>
<dbReference type="Proteomes" id="UP000806378">
    <property type="component" value="Unassembled WGS sequence"/>
</dbReference>
<dbReference type="Gramene" id="rna-gnl|WGS:JABURB|Cocit.L1992.1">
    <property type="protein sequence ID" value="cds-KAF7848386.1"/>
    <property type="gene ID" value="gene-BT93_L1992"/>
</dbReference>
<feature type="region of interest" description="Disordered" evidence="5">
    <location>
        <begin position="1"/>
        <end position="20"/>
    </location>
</feature>
<keyword evidence="6" id="KW-0472">Membrane</keyword>
<evidence type="ECO:0000256" key="2">
    <source>
        <dbReference type="ARBA" id="ARBA00022771"/>
    </source>
</evidence>
<protein>
    <recommendedName>
        <fullName evidence="7">GRF-type domain-containing protein</fullName>
    </recommendedName>
</protein>
<evidence type="ECO:0000256" key="5">
    <source>
        <dbReference type="SAM" id="MobiDB-lite"/>
    </source>
</evidence>
<dbReference type="PANTHER" id="PTHR33248">
    <property type="entry name" value="ZINC ION-BINDING PROTEIN"/>
    <property type="match status" value="1"/>
</dbReference>
<evidence type="ECO:0000313" key="9">
    <source>
        <dbReference type="Proteomes" id="UP000806378"/>
    </source>
</evidence>
<comment type="caution">
    <text evidence="8">The sequence shown here is derived from an EMBL/GenBank/DDBJ whole genome shotgun (WGS) entry which is preliminary data.</text>
</comment>
<keyword evidence="6" id="KW-0812">Transmembrane</keyword>
<proteinExistence type="predicted"/>
<reference evidence="8" key="1">
    <citation type="submission" date="2020-05" db="EMBL/GenBank/DDBJ databases">
        <title>WGS assembly of Corymbia citriodora subspecies variegata.</title>
        <authorList>
            <person name="Barry K."/>
            <person name="Hundley H."/>
            <person name="Shu S."/>
            <person name="Jenkins J."/>
            <person name="Grimwood J."/>
            <person name="Baten A."/>
        </authorList>
    </citation>
    <scope>NUCLEOTIDE SEQUENCE</scope>
    <source>
        <strain evidence="8">CV2-018</strain>
    </source>
</reference>
<organism evidence="8 9">
    <name type="scientific">Corymbia citriodora subsp. variegata</name>
    <dbReference type="NCBI Taxonomy" id="360336"/>
    <lineage>
        <taxon>Eukaryota</taxon>
        <taxon>Viridiplantae</taxon>
        <taxon>Streptophyta</taxon>
        <taxon>Embryophyta</taxon>
        <taxon>Tracheophyta</taxon>
        <taxon>Spermatophyta</taxon>
        <taxon>Magnoliopsida</taxon>
        <taxon>eudicotyledons</taxon>
        <taxon>Gunneridae</taxon>
        <taxon>Pentapetalae</taxon>
        <taxon>rosids</taxon>
        <taxon>malvids</taxon>
        <taxon>Myrtales</taxon>
        <taxon>Myrtaceae</taxon>
        <taxon>Myrtoideae</taxon>
        <taxon>Eucalypteae</taxon>
        <taxon>Corymbia</taxon>
    </lineage>
</organism>
<dbReference type="EMBL" id="MU090152">
    <property type="protein sequence ID" value="KAF7848386.1"/>
    <property type="molecule type" value="Genomic_DNA"/>
</dbReference>
<keyword evidence="9" id="KW-1185">Reference proteome</keyword>
<dbReference type="InterPro" id="IPR010666">
    <property type="entry name" value="Znf_GRF"/>
</dbReference>
<keyword evidence="2 4" id="KW-0863">Zinc-finger</keyword>
<evidence type="ECO:0000256" key="6">
    <source>
        <dbReference type="SAM" id="Phobius"/>
    </source>
</evidence>
<keyword evidence="6" id="KW-1133">Transmembrane helix</keyword>
<evidence type="ECO:0000259" key="7">
    <source>
        <dbReference type="PROSITE" id="PS51999"/>
    </source>
</evidence>
<feature type="compositionally biased region" description="Low complexity" evidence="5">
    <location>
        <begin position="1"/>
        <end position="13"/>
    </location>
</feature>
<keyword evidence="3" id="KW-0862">Zinc</keyword>
<dbReference type="Pfam" id="PF06839">
    <property type="entry name" value="Zn_ribbon_GRF"/>
    <property type="match status" value="1"/>
</dbReference>
<feature type="domain" description="GRF-type" evidence="7">
    <location>
        <begin position="26"/>
        <end position="68"/>
    </location>
</feature>
<evidence type="ECO:0000313" key="8">
    <source>
        <dbReference type="EMBL" id="KAF7848386.1"/>
    </source>
</evidence>
<accession>A0A8T0CQA7</accession>
<keyword evidence="1" id="KW-0479">Metal-binding</keyword>
<dbReference type="GO" id="GO:0008270">
    <property type="term" value="F:zinc ion binding"/>
    <property type="evidence" value="ECO:0007669"/>
    <property type="project" value="UniProtKB-KW"/>
</dbReference>
<evidence type="ECO:0000256" key="1">
    <source>
        <dbReference type="ARBA" id="ARBA00022723"/>
    </source>
</evidence>
<feature type="transmembrane region" description="Helical" evidence="6">
    <location>
        <begin position="141"/>
        <end position="158"/>
    </location>
</feature>
<name>A0A8T0CQA7_CORYI</name>
<evidence type="ECO:0000256" key="3">
    <source>
        <dbReference type="ARBA" id="ARBA00022833"/>
    </source>
</evidence>
<gene>
    <name evidence="8" type="ORF">BT93_L1992</name>
</gene>
<dbReference type="AlphaFoldDB" id="A0A8T0CQA7"/>
<evidence type="ECO:0000256" key="4">
    <source>
        <dbReference type="PROSITE-ProRule" id="PRU01343"/>
    </source>
</evidence>
<dbReference type="PROSITE" id="PS51999">
    <property type="entry name" value="ZF_GRF"/>
    <property type="match status" value="1"/>
</dbReference>